<dbReference type="Pfam" id="PF09273">
    <property type="entry name" value="Rubis-subs-bind"/>
    <property type="match status" value="1"/>
</dbReference>
<sequence length="705" mass="83074">MEFNQYKTNEVKSNPKYKGLLQWGIENGVLMKGVDFPASFGDVIGVVASEDLPSDTVIICIPQSLIISPEKCKQSTLITVYNNHPEMFDEEETNEAEFNILTFYMFNEKKKGEQSFYYPYIQAIQTNNTLMAWSNEDLQKIEDPLILEEFQLIKQDFLGLWSKAKLIFDNAQDVFGAPRISDKSDFFWAIECVMSRCFGWALKSTCLVPIADFLNHSNKACTHYMVHSALEKGSVSNSEEQANFERQYVIKRNNMNLSILGIEADKEIQKWEDEKIKFILGNKQCLRDQNLLEDLERSSINEQRDIINMIHYEQIIQDPKLNIWDQDSLASSDSEDNDSDEEVKLEKFQEFEILKIKELAEWKIREEQKRIEKEFQSINLKNQPIVTVTLNPEKKNKVIIRGLPQYQIEAIKAKQQIINGRLRKQKEEKILSQVDDVQSREDQQWDWLDEYDQEAYFCITTTAPIKKFEQVTVSYGKRTNRFLLCWYGFALLENVYKQLADQLKLWLNTEILEDKEKSLDQILNTIIIKKLIYEDESMVDKILYNGYEIPISSLSKEFRIKKNKLDMDIISILRLFLQIKYGKEKDLLSTIPMSIDYEIVVMQFYYSMLQNLMKSYSQDLVQDLKELEQTFEYPKRFAIYINKERKEILISQSQIVEEAITILKRFKETQKLRDCYVQNMNIETVQTISIIKGLKDYLKLLYEFL</sequence>
<dbReference type="GO" id="GO:0016279">
    <property type="term" value="F:protein-lysine N-methyltransferase activity"/>
    <property type="evidence" value="ECO:0007669"/>
    <property type="project" value="TreeGrafter"/>
</dbReference>
<dbReference type="InterPro" id="IPR015353">
    <property type="entry name" value="Rubisco_LSMT_subst-bd"/>
</dbReference>
<accession>A0A8S1UQW8</accession>
<feature type="domain" description="Rubisco LSMT substrate-binding" evidence="2">
    <location>
        <begin position="556"/>
        <end position="649"/>
    </location>
</feature>
<keyword evidence="4" id="KW-1185">Reference proteome</keyword>
<evidence type="ECO:0000259" key="1">
    <source>
        <dbReference type="Pfam" id="PF00856"/>
    </source>
</evidence>
<evidence type="ECO:0000313" key="3">
    <source>
        <dbReference type="EMBL" id="CAD8166593.1"/>
    </source>
</evidence>
<dbReference type="PANTHER" id="PTHR13271">
    <property type="entry name" value="UNCHARACTERIZED PUTATIVE METHYLTRANSFERASE"/>
    <property type="match status" value="1"/>
</dbReference>
<dbReference type="InterPro" id="IPR001214">
    <property type="entry name" value="SET_dom"/>
</dbReference>
<evidence type="ECO:0000313" key="4">
    <source>
        <dbReference type="Proteomes" id="UP000683925"/>
    </source>
</evidence>
<proteinExistence type="predicted"/>
<dbReference type="Proteomes" id="UP000683925">
    <property type="component" value="Unassembled WGS sequence"/>
</dbReference>
<organism evidence="3 4">
    <name type="scientific">Paramecium octaurelia</name>
    <dbReference type="NCBI Taxonomy" id="43137"/>
    <lineage>
        <taxon>Eukaryota</taxon>
        <taxon>Sar</taxon>
        <taxon>Alveolata</taxon>
        <taxon>Ciliophora</taxon>
        <taxon>Intramacronucleata</taxon>
        <taxon>Oligohymenophorea</taxon>
        <taxon>Peniculida</taxon>
        <taxon>Parameciidae</taxon>
        <taxon>Paramecium</taxon>
    </lineage>
</organism>
<dbReference type="InterPro" id="IPR050600">
    <property type="entry name" value="SETD3_SETD6_MTase"/>
</dbReference>
<gene>
    <name evidence="3" type="ORF">POCTA_138.1.T0480238</name>
</gene>
<dbReference type="FunFam" id="3.90.1410.10:FF:000038">
    <property type="entry name" value="Uncharacterized protein"/>
    <property type="match status" value="1"/>
</dbReference>
<evidence type="ECO:0008006" key="5">
    <source>
        <dbReference type="Google" id="ProtNLM"/>
    </source>
</evidence>
<dbReference type="EMBL" id="CAJJDP010000048">
    <property type="protein sequence ID" value="CAD8166593.1"/>
    <property type="molecule type" value="Genomic_DNA"/>
</dbReference>
<dbReference type="PANTHER" id="PTHR13271:SF153">
    <property type="entry name" value="SET DOMAIN-CONTAINING PROTEIN"/>
    <property type="match status" value="1"/>
</dbReference>
<dbReference type="OrthoDB" id="341421at2759"/>
<name>A0A8S1UQW8_PAROT</name>
<reference evidence="3" key="1">
    <citation type="submission" date="2021-01" db="EMBL/GenBank/DDBJ databases">
        <authorList>
            <consortium name="Genoscope - CEA"/>
            <person name="William W."/>
        </authorList>
    </citation>
    <scope>NUCLEOTIDE SEQUENCE</scope>
</reference>
<evidence type="ECO:0000259" key="2">
    <source>
        <dbReference type="Pfam" id="PF09273"/>
    </source>
</evidence>
<protein>
    <recommendedName>
        <fullName evidence="5">SET domain-containing protein</fullName>
    </recommendedName>
</protein>
<dbReference type="OMA" id="DTVIICI"/>
<comment type="caution">
    <text evidence="3">The sequence shown here is derived from an EMBL/GenBank/DDBJ whole genome shotgun (WGS) entry which is preliminary data.</text>
</comment>
<dbReference type="Pfam" id="PF00856">
    <property type="entry name" value="SET"/>
    <property type="match status" value="1"/>
</dbReference>
<dbReference type="AlphaFoldDB" id="A0A8S1UQW8"/>
<feature type="domain" description="SET" evidence="1">
    <location>
        <begin position="44"/>
        <end position="227"/>
    </location>
</feature>
<dbReference type="CDD" id="cd10527">
    <property type="entry name" value="SET_LSMT"/>
    <property type="match status" value="1"/>
</dbReference>